<dbReference type="STRING" id="1249933.SAMN04489797_0914"/>
<dbReference type="GO" id="GO:0004553">
    <property type="term" value="F:hydrolase activity, hydrolyzing O-glycosyl compounds"/>
    <property type="evidence" value="ECO:0007669"/>
    <property type="project" value="UniProtKB-ARBA"/>
</dbReference>
<dbReference type="Gene3D" id="3.80.10.10">
    <property type="entry name" value="Ribonuclease Inhibitor"/>
    <property type="match status" value="1"/>
</dbReference>
<reference evidence="4 5" key="1">
    <citation type="submission" date="2016-10" db="EMBL/GenBank/DDBJ databases">
        <authorList>
            <person name="Varghese N."/>
            <person name="Submissions S."/>
        </authorList>
    </citation>
    <scope>NUCLEOTIDE SEQUENCE [LARGE SCALE GENOMIC DNA]</scope>
    <source>
        <strain evidence="4 5">RHA_55</strain>
    </source>
</reference>
<evidence type="ECO:0000256" key="1">
    <source>
        <dbReference type="ARBA" id="ARBA00022729"/>
    </source>
</evidence>
<dbReference type="Pfam" id="PF13385">
    <property type="entry name" value="Laminin_G_3"/>
    <property type="match status" value="1"/>
</dbReference>
<dbReference type="EMBL" id="LT629774">
    <property type="protein sequence ID" value="SDS12153.1"/>
    <property type="molecule type" value="Genomic_DNA"/>
</dbReference>
<keyword evidence="1 2" id="KW-0732">Signal</keyword>
<dbReference type="SUPFAM" id="SSF49899">
    <property type="entry name" value="Concanavalin A-like lectins/glucanases"/>
    <property type="match status" value="1"/>
</dbReference>
<evidence type="ECO:0000313" key="4">
    <source>
        <dbReference type="EMBL" id="SDS12153.1"/>
    </source>
</evidence>
<evidence type="ECO:0000313" key="5">
    <source>
        <dbReference type="Proteomes" id="UP000198963"/>
    </source>
</evidence>
<dbReference type="NCBIfam" id="TIGR04183">
    <property type="entry name" value="Por_Secre_tail"/>
    <property type="match status" value="1"/>
</dbReference>
<dbReference type="AlphaFoldDB" id="A0A1H1PLX1"/>
<keyword evidence="5" id="KW-1185">Reference proteome</keyword>
<feature type="domain" description="Secretion system C-terminal sorting" evidence="3">
    <location>
        <begin position="500"/>
        <end position="563"/>
    </location>
</feature>
<dbReference type="RefSeq" id="WP_092444691.1">
    <property type="nucleotide sequence ID" value="NZ_LT629774.1"/>
</dbReference>
<dbReference type="InterPro" id="IPR026444">
    <property type="entry name" value="Secre_tail"/>
</dbReference>
<dbReference type="GO" id="GO:0005975">
    <property type="term" value="P:carbohydrate metabolic process"/>
    <property type="evidence" value="ECO:0007669"/>
    <property type="project" value="UniProtKB-ARBA"/>
</dbReference>
<accession>A0A1H1PLX1</accession>
<dbReference type="InterPro" id="IPR032675">
    <property type="entry name" value="LRR_dom_sf"/>
</dbReference>
<evidence type="ECO:0000259" key="3">
    <source>
        <dbReference type="Pfam" id="PF18962"/>
    </source>
</evidence>
<feature type="chain" id="PRO_5009256710" evidence="2">
    <location>
        <begin position="19"/>
        <end position="566"/>
    </location>
</feature>
<feature type="signal peptide" evidence="2">
    <location>
        <begin position="1"/>
        <end position="18"/>
    </location>
</feature>
<gene>
    <name evidence="4" type="ORF">SAMN04489797_0914</name>
</gene>
<sequence length="566" mass="61940">MKTKLLYLLVLVTAISWAQGPTDYVKFYNFNNSSLENVDSPGTGDLVPDNNDYTFVSDITNSTVSALNVGTTAFDAENFDNIFQTYTFSFWFNSSVLSSVNSGDFIISKMNSSNAGSYDQGGIIILHNNSGGIRVIIKENGAANSGIAESTINISDGNWHHVIVTVEPEALSQYVTAHTAKIYIDGVFDASDSSSGLNTSSNPMITSANTPMFINKPQNCCVSYFQSAIDNLKVYDRVVSQTEITALSNENNPPIVTIPDADFKSYLVGNASINTNGDNEIQVTEANSYTGYINPYSVSDWTGIEAFTSVVGLLADYNPATSINLFNNSSLEYFYYEEAFYLNNLVLPDPNNNSLKLVSITDATNLAAFDPSNYPNLEFYGCAECITTNVDFSNNLALTGVNLSSTNIEYLDLSLQSSLTNVAVRDCANLLAMDISNGNNSNIEQYNYNSQFTPNLTCVAVDNVSYAYNTWSQRDTANVFNTACSLLNVDGFSADIFRLHPNPASSIINIETNAIVNNVEVYNTLGKKVLTSKQKAIDVSELQTGIYLLKIQTLNNQQITKRFIKN</sequence>
<protein>
    <submittedName>
        <fullName evidence="4">Por secretion system C-terminal sorting domain-containing protein</fullName>
    </submittedName>
</protein>
<dbReference type="Pfam" id="PF18962">
    <property type="entry name" value="Por_Secre_tail"/>
    <property type="match status" value="1"/>
</dbReference>
<name>A0A1H1PLX1_9FLAO</name>
<evidence type="ECO:0000256" key="2">
    <source>
        <dbReference type="SAM" id="SignalP"/>
    </source>
</evidence>
<organism evidence="4 5">
    <name type="scientific">Winogradskyella sediminis</name>
    <dbReference type="NCBI Taxonomy" id="1382466"/>
    <lineage>
        <taxon>Bacteria</taxon>
        <taxon>Pseudomonadati</taxon>
        <taxon>Bacteroidota</taxon>
        <taxon>Flavobacteriia</taxon>
        <taxon>Flavobacteriales</taxon>
        <taxon>Flavobacteriaceae</taxon>
        <taxon>Winogradskyella</taxon>
    </lineage>
</organism>
<proteinExistence type="predicted"/>
<dbReference type="Proteomes" id="UP000198963">
    <property type="component" value="Chromosome I"/>
</dbReference>
<dbReference type="InterPro" id="IPR013320">
    <property type="entry name" value="ConA-like_dom_sf"/>
</dbReference>
<dbReference type="Gene3D" id="2.60.120.200">
    <property type="match status" value="1"/>
</dbReference>